<gene>
    <name evidence="3" type="ORF">CLO192961_LOCUS426831</name>
</gene>
<feature type="compositionally biased region" description="Polar residues" evidence="1">
    <location>
        <begin position="256"/>
        <end position="268"/>
    </location>
</feature>
<reference evidence="3 4" key="1">
    <citation type="submission" date="2019-06" db="EMBL/GenBank/DDBJ databases">
        <authorList>
            <person name="Broberg M."/>
        </authorList>
    </citation>
    <scope>NUCLEOTIDE SEQUENCE [LARGE SCALE GENOMIC DNA]</scope>
</reference>
<protein>
    <recommendedName>
        <fullName evidence="5">DUF3533 domain-containing protein</fullName>
    </recommendedName>
</protein>
<keyword evidence="2" id="KW-0472">Membrane</keyword>
<keyword evidence="4" id="KW-1185">Reference proteome</keyword>
<keyword evidence="2" id="KW-1133">Transmembrane helix</keyword>
<evidence type="ECO:0000256" key="2">
    <source>
        <dbReference type="SAM" id="Phobius"/>
    </source>
</evidence>
<evidence type="ECO:0000256" key="1">
    <source>
        <dbReference type="SAM" id="MobiDB-lite"/>
    </source>
</evidence>
<evidence type="ECO:0000313" key="3">
    <source>
        <dbReference type="EMBL" id="VUC35745.1"/>
    </source>
</evidence>
<dbReference type="EMBL" id="CABFNS010000919">
    <property type="protein sequence ID" value="VUC35745.1"/>
    <property type="molecule type" value="Genomic_DNA"/>
</dbReference>
<evidence type="ECO:0008006" key="5">
    <source>
        <dbReference type="Google" id="ProtNLM"/>
    </source>
</evidence>
<comment type="caution">
    <text evidence="3">The sequence shown here is derived from an EMBL/GenBank/DDBJ whole genome shotgun (WGS) entry which is preliminary data.</text>
</comment>
<keyword evidence="2" id="KW-0812">Transmembrane</keyword>
<feature type="transmembrane region" description="Helical" evidence="2">
    <location>
        <begin position="213"/>
        <end position="232"/>
    </location>
</feature>
<dbReference type="Proteomes" id="UP000766486">
    <property type="component" value="Unassembled WGS sequence"/>
</dbReference>
<proteinExistence type="predicted"/>
<name>A0ABY6UWD5_BIOOC</name>
<feature type="region of interest" description="Disordered" evidence="1">
    <location>
        <begin position="251"/>
        <end position="274"/>
    </location>
</feature>
<organism evidence="3 4">
    <name type="scientific">Bionectria ochroleuca</name>
    <name type="common">Gliocladium roseum</name>
    <dbReference type="NCBI Taxonomy" id="29856"/>
    <lineage>
        <taxon>Eukaryota</taxon>
        <taxon>Fungi</taxon>
        <taxon>Dikarya</taxon>
        <taxon>Ascomycota</taxon>
        <taxon>Pezizomycotina</taxon>
        <taxon>Sordariomycetes</taxon>
        <taxon>Hypocreomycetidae</taxon>
        <taxon>Hypocreales</taxon>
        <taxon>Bionectriaceae</taxon>
        <taxon>Clonostachys</taxon>
    </lineage>
</organism>
<evidence type="ECO:0000313" key="4">
    <source>
        <dbReference type="Proteomes" id="UP000766486"/>
    </source>
</evidence>
<sequence>MKGEVKPEGNGWYRVTQHLPHGSIENIRLPGFNGDSNIVALLGNPINKRAGWGIVTGKNATVYSRLNMNFFEVFFERRNFDVSVSPSDRVIQVTVSKNQSFDDSSLPKPQSYFTDNAVRQIGMVVQTSATAYSSPLGAALISNIERTQLAQKNGFIPGNVDSTLRGIEAAIEAMIDHILVGFASAQYFTGNSAFGRRNVPTITRYTAFKFGELPFLIANTAFNIILLFALYFKWRYRREMRNYGESNLGLLDRHPQSSNGATARQTNGDEPAER</sequence>
<accession>A0ABY6UWD5</accession>